<dbReference type="InterPro" id="IPR036955">
    <property type="entry name" value="AP2/ERF_dom_sf"/>
</dbReference>
<evidence type="ECO:0000256" key="4">
    <source>
        <dbReference type="ARBA" id="ARBA00023163"/>
    </source>
</evidence>
<keyword evidence="9" id="KW-1185">Reference proteome</keyword>
<dbReference type="Gramene" id="ERN14003">
    <property type="protein sequence ID" value="ERN14003"/>
    <property type="gene ID" value="AMTR_s00021p00184450"/>
</dbReference>
<dbReference type="PRINTS" id="PR00367">
    <property type="entry name" value="ETHRSPELEMNT"/>
</dbReference>
<evidence type="ECO:0000256" key="3">
    <source>
        <dbReference type="ARBA" id="ARBA00023125"/>
    </source>
</evidence>
<keyword evidence="4" id="KW-0804">Transcription</keyword>
<dbReference type="HOGENOM" id="CLU_058713_2_0_1"/>
<dbReference type="PANTHER" id="PTHR31190">
    <property type="entry name" value="DNA-BINDING DOMAIN"/>
    <property type="match status" value="1"/>
</dbReference>
<dbReference type="InterPro" id="IPR016177">
    <property type="entry name" value="DNA-bd_dom_sf"/>
</dbReference>
<dbReference type="OMA" id="DCFNICS"/>
<dbReference type="GO" id="GO:0003677">
    <property type="term" value="F:DNA binding"/>
    <property type="evidence" value="ECO:0007669"/>
    <property type="project" value="UniProtKB-KW"/>
</dbReference>
<evidence type="ECO:0000259" key="7">
    <source>
        <dbReference type="PROSITE" id="PS51032"/>
    </source>
</evidence>
<dbReference type="AlphaFoldDB" id="W1PZW9"/>
<proteinExistence type="predicted"/>
<dbReference type="Proteomes" id="UP000017836">
    <property type="component" value="Unassembled WGS sequence"/>
</dbReference>
<dbReference type="EMBL" id="KI392560">
    <property type="protein sequence ID" value="ERN14003.1"/>
    <property type="molecule type" value="Genomic_DNA"/>
</dbReference>
<dbReference type="InterPro" id="IPR044808">
    <property type="entry name" value="ERF_plant"/>
</dbReference>
<dbReference type="SUPFAM" id="SSF54171">
    <property type="entry name" value="DNA-binding domain"/>
    <property type="match status" value="1"/>
</dbReference>
<dbReference type="PANTHER" id="PTHR31190:SF374">
    <property type="entry name" value="AP2_ERF DOMAIN-CONTAINING PROTEIN"/>
    <property type="match status" value="1"/>
</dbReference>
<reference evidence="9" key="1">
    <citation type="journal article" date="2013" name="Science">
        <title>The Amborella genome and the evolution of flowering plants.</title>
        <authorList>
            <consortium name="Amborella Genome Project"/>
        </authorList>
    </citation>
    <scope>NUCLEOTIDE SEQUENCE [LARGE SCALE GENOMIC DNA]</scope>
</reference>
<dbReference type="PROSITE" id="PS51032">
    <property type="entry name" value="AP2_ERF"/>
    <property type="match status" value="1"/>
</dbReference>
<feature type="region of interest" description="Disordered" evidence="6">
    <location>
        <begin position="96"/>
        <end position="119"/>
    </location>
</feature>
<dbReference type="FunFam" id="3.30.730.10:FF:000001">
    <property type="entry name" value="Ethylene-responsive transcription factor 2"/>
    <property type="match status" value="1"/>
</dbReference>
<dbReference type="Pfam" id="PF00847">
    <property type="entry name" value="AP2"/>
    <property type="match status" value="1"/>
</dbReference>
<comment type="subcellular location">
    <subcellularLocation>
        <location evidence="1">Nucleus</location>
    </subcellularLocation>
</comment>
<name>W1PZW9_AMBTC</name>
<feature type="compositionally biased region" description="Basic and acidic residues" evidence="6">
    <location>
        <begin position="101"/>
        <end position="119"/>
    </location>
</feature>
<evidence type="ECO:0000256" key="2">
    <source>
        <dbReference type="ARBA" id="ARBA00023015"/>
    </source>
</evidence>
<organism evidence="8 9">
    <name type="scientific">Amborella trichopoda</name>
    <dbReference type="NCBI Taxonomy" id="13333"/>
    <lineage>
        <taxon>Eukaryota</taxon>
        <taxon>Viridiplantae</taxon>
        <taxon>Streptophyta</taxon>
        <taxon>Embryophyta</taxon>
        <taxon>Tracheophyta</taxon>
        <taxon>Spermatophyta</taxon>
        <taxon>Magnoliopsida</taxon>
        <taxon>Amborellales</taxon>
        <taxon>Amborellaceae</taxon>
        <taxon>Amborella</taxon>
    </lineage>
</organism>
<dbReference type="GO" id="GO:0009873">
    <property type="term" value="P:ethylene-activated signaling pathway"/>
    <property type="evidence" value="ECO:0007669"/>
    <property type="project" value="InterPro"/>
</dbReference>
<protein>
    <recommendedName>
        <fullName evidence="7">AP2/ERF domain-containing protein</fullName>
    </recommendedName>
</protein>
<evidence type="ECO:0000313" key="9">
    <source>
        <dbReference type="Proteomes" id="UP000017836"/>
    </source>
</evidence>
<keyword evidence="3" id="KW-0238">DNA-binding</keyword>
<dbReference type="SMART" id="SM00380">
    <property type="entry name" value="AP2"/>
    <property type="match status" value="1"/>
</dbReference>
<evidence type="ECO:0000313" key="8">
    <source>
        <dbReference type="EMBL" id="ERN14003.1"/>
    </source>
</evidence>
<feature type="domain" description="AP2/ERF" evidence="7">
    <location>
        <begin position="124"/>
        <end position="182"/>
    </location>
</feature>
<dbReference type="Gene3D" id="3.30.730.10">
    <property type="entry name" value="AP2/ERF domain"/>
    <property type="match status" value="1"/>
</dbReference>
<dbReference type="GO" id="GO:0003700">
    <property type="term" value="F:DNA-binding transcription factor activity"/>
    <property type="evidence" value="ECO:0007669"/>
    <property type="project" value="InterPro"/>
</dbReference>
<evidence type="ECO:0000256" key="6">
    <source>
        <dbReference type="SAM" id="MobiDB-lite"/>
    </source>
</evidence>
<dbReference type="OrthoDB" id="740418at2759"/>
<dbReference type="CDD" id="cd00018">
    <property type="entry name" value="AP2"/>
    <property type="match status" value="1"/>
</dbReference>
<keyword evidence="2" id="KW-0805">Transcription regulation</keyword>
<sequence length="263" mass="29981">MAIGMDYSPKLEDMLLENIWASFIAGNPENRNTENPTNSHVSTHSWGELPALTQTNGCQDILERLPRLGRWISMGSENWDDLLDGISLETKNGNCSAVQPEEERNTEVSKPKAMVEKEREAERRYRGVRKRPWGKYAAEIRDSTRHGARVWLGTFDTAEEAAMAYDKAALSMRGPRTFLNFPLEMVHQALSRTEKPVCHDSKLGFRDRREEQQVEDMAMVQTPWKKGFDSMAPDEGLWENTDVVELQDLGNDYLESLLASLCE</sequence>
<dbReference type="InterPro" id="IPR001471">
    <property type="entry name" value="AP2/ERF_dom"/>
</dbReference>
<evidence type="ECO:0000256" key="1">
    <source>
        <dbReference type="ARBA" id="ARBA00004123"/>
    </source>
</evidence>
<dbReference type="eggNOG" id="ENOG502QUTV">
    <property type="taxonomic scope" value="Eukaryota"/>
</dbReference>
<keyword evidence="5" id="KW-0539">Nucleus</keyword>
<dbReference type="KEGG" id="atr:18442251"/>
<accession>W1PZW9</accession>
<gene>
    <name evidence="8" type="ORF">AMTR_s00021p00184450</name>
</gene>
<dbReference type="GO" id="GO:0005634">
    <property type="term" value="C:nucleus"/>
    <property type="evidence" value="ECO:0007669"/>
    <property type="project" value="UniProtKB-SubCell"/>
</dbReference>
<evidence type="ECO:0000256" key="5">
    <source>
        <dbReference type="ARBA" id="ARBA00023242"/>
    </source>
</evidence>